<dbReference type="RefSeq" id="WP_066608486.1">
    <property type="nucleotide sequence ID" value="NZ_KQ130436.1"/>
</dbReference>
<comment type="caution">
    <text evidence="4">The sequence shown here is derived from an EMBL/GenBank/DDBJ whole genome shotgun (WGS) entry which is preliminary data.</text>
</comment>
<dbReference type="InterPro" id="IPR001647">
    <property type="entry name" value="HTH_TetR"/>
</dbReference>
<keyword evidence="1 2" id="KW-0238">DNA-binding</keyword>
<feature type="DNA-binding region" description="H-T-H motif" evidence="2">
    <location>
        <begin position="40"/>
        <end position="59"/>
    </location>
</feature>
<dbReference type="PATRIC" id="fig|1420583.3.peg.3866"/>
<evidence type="ECO:0000313" key="5">
    <source>
        <dbReference type="Proteomes" id="UP000052232"/>
    </source>
</evidence>
<dbReference type="Proteomes" id="UP000052232">
    <property type="component" value="Unassembled WGS sequence"/>
</dbReference>
<dbReference type="InterPro" id="IPR009057">
    <property type="entry name" value="Homeodomain-like_sf"/>
</dbReference>
<dbReference type="PANTHER" id="PTHR30055">
    <property type="entry name" value="HTH-TYPE TRANSCRIPTIONAL REGULATOR RUTR"/>
    <property type="match status" value="1"/>
</dbReference>
<evidence type="ECO:0000256" key="1">
    <source>
        <dbReference type="ARBA" id="ARBA00023125"/>
    </source>
</evidence>
<reference evidence="4 5" key="1">
    <citation type="journal article" date="2015" name="G3 (Bethesda)">
        <title>Insights into Ongoing Evolution of the Hexachlorocyclohexane Catabolic Pathway from Comparative Genomics of Ten Sphingomonadaceae Strains.</title>
        <authorList>
            <person name="Pearce S.L."/>
            <person name="Oakeshott J.G."/>
            <person name="Pandey G."/>
        </authorList>
    </citation>
    <scope>NUCLEOTIDE SEQUENCE [LARGE SCALE GENOMIC DNA]</scope>
    <source>
        <strain evidence="4 5">LL01</strain>
    </source>
</reference>
<dbReference type="GO" id="GO:0000976">
    <property type="term" value="F:transcription cis-regulatory region binding"/>
    <property type="evidence" value="ECO:0007669"/>
    <property type="project" value="TreeGrafter"/>
</dbReference>
<dbReference type="GO" id="GO:0003700">
    <property type="term" value="F:DNA-binding transcription factor activity"/>
    <property type="evidence" value="ECO:0007669"/>
    <property type="project" value="TreeGrafter"/>
</dbReference>
<accession>A0A0J7XNN9</accession>
<dbReference type="Gene3D" id="1.10.357.10">
    <property type="entry name" value="Tetracycline Repressor, domain 2"/>
    <property type="match status" value="1"/>
</dbReference>
<protein>
    <submittedName>
        <fullName evidence="4">Transcriptional regulator</fullName>
    </submittedName>
</protein>
<dbReference type="STRING" id="1420583.V473_20285"/>
<evidence type="ECO:0000313" key="4">
    <source>
        <dbReference type="EMBL" id="KMS53292.1"/>
    </source>
</evidence>
<dbReference type="PRINTS" id="PR00455">
    <property type="entry name" value="HTHTETR"/>
</dbReference>
<evidence type="ECO:0000256" key="2">
    <source>
        <dbReference type="PROSITE-ProRule" id="PRU00335"/>
    </source>
</evidence>
<gene>
    <name evidence="4" type="ORF">V473_20285</name>
</gene>
<dbReference type="EMBL" id="JACT01000005">
    <property type="protein sequence ID" value="KMS53292.1"/>
    <property type="molecule type" value="Genomic_DNA"/>
</dbReference>
<dbReference type="PANTHER" id="PTHR30055:SF226">
    <property type="entry name" value="HTH-TYPE TRANSCRIPTIONAL REGULATOR PKSA"/>
    <property type="match status" value="1"/>
</dbReference>
<dbReference type="Pfam" id="PF00440">
    <property type="entry name" value="TetR_N"/>
    <property type="match status" value="1"/>
</dbReference>
<organism evidence="4 5">
    <name type="scientific">Sphingobium cupriresistens LL01</name>
    <dbReference type="NCBI Taxonomy" id="1420583"/>
    <lineage>
        <taxon>Bacteria</taxon>
        <taxon>Pseudomonadati</taxon>
        <taxon>Pseudomonadota</taxon>
        <taxon>Alphaproteobacteria</taxon>
        <taxon>Sphingomonadales</taxon>
        <taxon>Sphingomonadaceae</taxon>
        <taxon>Sphingobium</taxon>
    </lineage>
</organism>
<evidence type="ECO:0000259" key="3">
    <source>
        <dbReference type="PROSITE" id="PS50977"/>
    </source>
</evidence>
<dbReference type="InterPro" id="IPR050109">
    <property type="entry name" value="HTH-type_TetR-like_transc_reg"/>
</dbReference>
<proteinExistence type="predicted"/>
<name>A0A0J7XNN9_9SPHN</name>
<sequence length="209" mass="22582">MADAPAAKAPPRRRDRAASRRALLDAGIALFSQQGYDAATTRAIAARAGLNEQLITRYFGGKAGLLTAVYAHFLEQRDNDAAYAALPLAASAGEEIGRFLHWKHEHLHAIASLMQIVLPQLVRDPALAPGFDNGITQRGAVILADRLDALKAMGKVRADADTARVAQLVIWQSLSLSFLMRRFAGDRDREILRLIDIFAQEMGAGLAGG</sequence>
<dbReference type="PROSITE" id="PS50977">
    <property type="entry name" value="HTH_TETR_2"/>
    <property type="match status" value="1"/>
</dbReference>
<dbReference type="AlphaFoldDB" id="A0A0J7XNN9"/>
<dbReference type="SUPFAM" id="SSF46689">
    <property type="entry name" value="Homeodomain-like"/>
    <property type="match status" value="1"/>
</dbReference>
<feature type="domain" description="HTH tetR-type" evidence="3">
    <location>
        <begin position="17"/>
        <end position="77"/>
    </location>
</feature>
<keyword evidence="5" id="KW-1185">Reference proteome</keyword>